<dbReference type="InterPro" id="IPR036909">
    <property type="entry name" value="Cyt_c-like_dom_sf"/>
</dbReference>
<keyword evidence="5" id="KW-1133">Transmembrane helix</keyword>
<dbReference type="EMBL" id="CABVQC010000062">
    <property type="protein sequence ID" value="VWC34494.1"/>
    <property type="molecule type" value="Genomic_DNA"/>
</dbReference>
<accession>A0A6P2RMM8</accession>
<keyword evidence="3 4" id="KW-0408">Iron</keyword>
<gene>
    <name evidence="7" type="ORF">BLA13014_06468</name>
</gene>
<keyword evidence="1 4" id="KW-0349">Heme</keyword>
<dbReference type="SUPFAM" id="SSF46626">
    <property type="entry name" value="Cytochrome c"/>
    <property type="match status" value="1"/>
</dbReference>
<name>A0A6P2RMM8_9BURK</name>
<feature type="domain" description="Cytochrome c" evidence="6">
    <location>
        <begin position="139"/>
        <end position="230"/>
    </location>
</feature>
<dbReference type="PANTHER" id="PTHR35008:SF8">
    <property type="entry name" value="ALCOHOL DEHYDROGENASE CYTOCHROME C SUBUNIT"/>
    <property type="match status" value="1"/>
</dbReference>
<evidence type="ECO:0000259" key="6">
    <source>
        <dbReference type="PROSITE" id="PS51007"/>
    </source>
</evidence>
<protein>
    <submittedName>
        <fullName evidence="7">Cytochrome C</fullName>
    </submittedName>
</protein>
<evidence type="ECO:0000256" key="3">
    <source>
        <dbReference type="ARBA" id="ARBA00023004"/>
    </source>
</evidence>
<keyword evidence="5" id="KW-0812">Transmembrane</keyword>
<dbReference type="PROSITE" id="PS51007">
    <property type="entry name" value="CYTC"/>
    <property type="match status" value="1"/>
</dbReference>
<evidence type="ECO:0000256" key="1">
    <source>
        <dbReference type="ARBA" id="ARBA00022617"/>
    </source>
</evidence>
<dbReference type="Proteomes" id="UP000494261">
    <property type="component" value="Unassembled WGS sequence"/>
</dbReference>
<dbReference type="AlphaFoldDB" id="A0A6P2RMM8"/>
<dbReference type="GO" id="GO:0020037">
    <property type="term" value="F:heme binding"/>
    <property type="evidence" value="ECO:0007669"/>
    <property type="project" value="InterPro"/>
</dbReference>
<proteinExistence type="predicted"/>
<keyword evidence="2 4" id="KW-0479">Metal-binding</keyword>
<dbReference type="GO" id="GO:0009055">
    <property type="term" value="F:electron transfer activity"/>
    <property type="evidence" value="ECO:0007669"/>
    <property type="project" value="InterPro"/>
</dbReference>
<dbReference type="GO" id="GO:0046872">
    <property type="term" value="F:metal ion binding"/>
    <property type="evidence" value="ECO:0007669"/>
    <property type="project" value="UniProtKB-KW"/>
</dbReference>
<dbReference type="InterPro" id="IPR051459">
    <property type="entry name" value="Cytochrome_c-type_DH"/>
</dbReference>
<dbReference type="InterPro" id="IPR009056">
    <property type="entry name" value="Cyt_c-like_dom"/>
</dbReference>
<evidence type="ECO:0000313" key="8">
    <source>
        <dbReference type="Proteomes" id="UP000494261"/>
    </source>
</evidence>
<feature type="transmembrane region" description="Helical" evidence="5">
    <location>
        <begin position="74"/>
        <end position="93"/>
    </location>
</feature>
<sequence length="404" mass="42301">MGHRAAGMVPMNAPPFADWALVFLQGLYRAQIALARVLHALGLTGGADGQAAWPWTYRIALETLRIDAGLTRQLAFAAAATALAVVLAGIALASRKWRVASALAALAVAWGAPWPPSSLWLLPAVPTSFQRDPAPFSVSNVMRGAHLYAQHCAACHGADGRGEGPLAATLSHWPPTFAGTLLPRRLDGELFWRVRHGTRDEHGASTMPGFAATLGPQDTWAVLDYLKALAAGSGAQAEGAWPVPVPLPALDVRCGGAAPQPLDRWREGQRVRIVALAPGATPPPEDARWQTLLVTARGAPMVQATGAARADCVASTPDAWLAFATIAGVAPDAFGGTQLLADRRGWLRARALPGSAGWSDADLLCRSDATARSAVPAANGDPLTALLLRVDTEPVRDVQAGLPH</sequence>
<evidence type="ECO:0000256" key="4">
    <source>
        <dbReference type="PROSITE-ProRule" id="PRU00433"/>
    </source>
</evidence>
<reference evidence="7 8" key="1">
    <citation type="submission" date="2019-09" db="EMBL/GenBank/DDBJ databases">
        <authorList>
            <person name="Depoorter E."/>
        </authorList>
    </citation>
    <scope>NUCLEOTIDE SEQUENCE [LARGE SCALE GENOMIC DNA]</scope>
    <source>
        <strain evidence="7">LMG 13014</strain>
    </source>
</reference>
<dbReference type="Gene3D" id="1.10.760.10">
    <property type="entry name" value="Cytochrome c-like domain"/>
    <property type="match status" value="1"/>
</dbReference>
<evidence type="ECO:0000256" key="5">
    <source>
        <dbReference type="SAM" id="Phobius"/>
    </source>
</evidence>
<dbReference type="Pfam" id="PF13442">
    <property type="entry name" value="Cytochrome_CBB3"/>
    <property type="match status" value="1"/>
</dbReference>
<dbReference type="PANTHER" id="PTHR35008">
    <property type="entry name" value="BLL4482 PROTEIN-RELATED"/>
    <property type="match status" value="1"/>
</dbReference>
<organism evidence="7 8">
    <name type="scientific">Burkholderia aenigmatica</name>
    <dbReference type="NCBI Taxonomy" id="2015348"/>
    <lineage>
        <taxon>Bacteria</taxon>
        <taxon>Pseudomonadati</taxon>
        <taxon>Pseudomonadota</taxon>
        <taxon>Betaproteobacteria</taxon>
        <taxon>Burkholderiales</taxon>
        <taxon>Burkholderiaceae</taxon>
        <taxon>Burkholderia</taxon>
        <taxon>Burkholderia cepacia complex</taxon>
    </lineage>
</organism>
<keyword evidence="5" id="KW-0472">Membrane</keyword>
<evidence type="ECO:0000256" key="2">
    <source>
        <dbReference type="ARBA" id="ARBA00022723"/>
    </source>
</evidence>
<evidence type="ECO:0000313" key="7">
    <source>
        <dbReference type="EMBL" id="VWC34494.1"/>
    </source>
</evidence>